<feature type="transmembrane region" description="Helical" evidence="1">
    <location>
        <begin position="169"/>
        <end position="191"/>
    </location>
</feature>
<evidence type="ECO:0000256" key="1">
    <source>
        <dbReference type="SAM" id="Phobius"/>
    </source>
</evidence>
<protein>
    <submittedName>
        <fullName evidence="2">Uncharacterized protein</fullName>
    </submittedName>
</protein>
<feature type="transmembrane region" description="Helical" evidence="1">
    <location>
        <begin position="6"/>
        <end position="26"/>
    </location>
</feature>
<feature type="transmembrane region" description="Helical" evidence="1">
    <location>
        <begin position="197"/>
        <end position="217"/>
    </location>
</feature>
<dbReference type="AlphaFoldDB" id="A0A0F9AL61"/>
<proteinExistence type="predicted"/>
<reference evidence="2" key="1">
    <citation type="journal article" date="2015" name="Nature">
        <title>Complex archaea that bridge the gap between prokaryotes and eukaryotes.</title>
        <authorList>
            <person name="Spang A."/>
            <person name="Saw J.H."/>
            <person name="Jorgensen S.L."/>
            <person name="Zaremba-Niedzwiedzka K."/>
            <person name="Martijn J."/>
            <person name="Lind A.E."/>
            <person name="van Eijk R."/>
            <person name="Schleper C."/>
            <person name="Guy L."/>
            <person name="Ettema T.J."/>
        </authorList>
    </citation>
    <scope>NUCLEOTIDE SEQUENCE</scope>
</reference>
<keyword evidence="1" id="KW-0812">Transmembrane</keyword>
<keyword evidence="1" id="KW-1133">Transmembrane helix</keyword>
<feature type="transmembrane region" description="Helical" evidence="1">
    <location>
        <begin position="33"/>
        <end position="66"/>
    </location>
</feature>
<name>A0A0F9AL61_9ZZZZ</name>
<dbReference type="EMBL" id="LAZR01042186">
    <property type="protein sequence ID" value="KKL10140.1"/>
    <property type="molecule type" value="Genomic_DNA"/>
</dbReference>
<gene>
    <name evidence="2" type="ORF">LCGC14_2558810</name>
</gene>
<evidence type="ECO:0000313" key="2">
    <source>
        <dbReference type="EMBL" id="KKL10140.1"/>
    </source>
</evidence>
<feature type="transmembrane region" description="Helical" evidence="1">
    <location>
        <begin position="229"/>
        <end position="250"/>
    </location>
</feature>
<accession>A0A0F9AL61</accession>
<feature type="transmembrane region" description="Helical" evidence="1">
    <location>
        <begin position="139"/>
        <end position="157"/>
    </location>
</feature>
<comment type="caution">
    <text evidence="2">The sequence shown here is derived from an EMBL/GenBank/DDBJ whole genome shotgun (WGS) entry which is preliminary data.</text>
</comment>
<organism evidence="2">
    <name type="scientific">marine sediment metagenome</name>
    <dbReference type="NCBI Taxonomy" id="412755"/>
    <lineage>
        <taxon>unclassified sequences</taxon>
        <taxon>metagenomes</taxon>
        <taxon>ecological metagenomes</taxon>
    </lineage>
</organism>
<sequence>KLFKRVSTNSIFVAVSLICVVSPVFILKAEFNIYLGLIVIAVFSALLLFVRIEYSIFGIILSVFVIDQLVKSYSILPAASILVREIMIFLMIIFVFLKVLENWKVAKTPIDAPVTFFVILGMFSFLLNEISPLKAALAFRHYLLYVVFFYLIVNIPLKKNMLIKIINLLFTIALLSGPVALLERFVFGWAYEDTSAGFLSSGSFALFGTAMVCLVSARIIQDGFRWKYLLILISLFATALLAETKAFFFFTPLCLLFQFRSRIIKNKKVTLSFLASFLLTILSINSSFPERESLFSCQ</sequence>
<feature type="non-terminal residue" evidence="2">
    <location>
        <position position="1"/>
    </location>
</feature>
<feature type="transmembrane region" description="Helical" evidence="1">
    <location>
        <begin position="270"/>
        <end position="288"/>
    </location>
</feature>
<keyword evidence="1" id="KW-0472">Membrane</keyword>
<feature type="transmembrane region" description="Helical" evidence="1">
    <location>
        <begin position="72"/>
        <end position="97"/>
    </location>
</feature>
<feature type="transmembrane region" description="Helical" evidence="1">
    <location>
        <begin position="109"/>
        <end position="127"/>
    </location>
</feature>